<keyword evidence="3" id="KW-0804">Transcription</keyword>
<dbReference type="PANTHER" id="PTHR30514">
    <property type="entry name" value="GLUCOKINASE"/>
    <property type="match status" value="1"/>
</dbReference>
<proteinExistence type="predicted"/>
<dbReference type="SUPFAM" id="SSF53697">
    <property type="entry name" value="SIS domain"/>
    <property type="match status" value="1"/>
</dbReference>
<dbReference type="InterPro" id="IPR036388">
    <property type="entry name" value="WH-like_DNA-bd_sf"/>
</dbReference>
<dbReference type="Pfam" id="PF01380">
    <property type="entry name" value="SIS"/>
    <property type="match status" value="1"/>
</dbReference>
<evidence type="ECO:0000259" key="5">
    <source>
        <dbReference type="PROSITE" id="PS51464"/>
    </source>
</evidence>
<accession>A0ABT3CBA3</accession>
<evidence type="ECO:0000313" key="6">
    <source>
        <dbReference type="EMBL" id="MCV7226716.1"/>
    </source>
</evidence>
<keyword evidence="2" id="KW-0238">DNA-binding</keyword>
<evidence type="ECO:0000256" key="1">
    <source>
        <dbReference type="ARBA" id="ARBA00023015"/>
    </source>
</evidence>
<name>A0ABT3CBA3_9MYCO</name>
<dbReference type="InterPro" id="IPR035472">
    <property type="entry name" value="RpiR-like_SIS"/>
</dbReference>
<dbReference type="EMBL" id="JACKTY010000028">
    <property type="protein sequence ID" value="MCV7226716.1"/>
    <property type="molecule type" value="Genomic_DNA"/>
</dbReference>
<keyword evidence="7" id="KW-1185">Reference proteome</keyword>
<dbReference type="Gene3D" id="3.40.50.10490">
    <property type="entry name" value="Glucose-6-phosphate isomerase like protein, domain 1"/>
    <property type="match status" value="1"/>
</dbReference>
<comment type="caution">
    <text evidence="6">The sequence shown here is derived from an EMBL/GenBank/DDBJ whole genome shotgun (WGS) entry which is preliminary data.</text>
</comment>
<dbReference type="InterPro" id="IPR046348">
    <property type="entry name" value="SIS_dom_sf"/>
</dbReference>
<keyword evidence="1" id="KW-0805">Transcription regulation</keyword>
<dbReference type="Proteomes" id="UP001526201">
    <property type="component" value="Unassembled WGS sequence"/>
</dbReference>
<reference evidence="6 7" key="1">
    <citation type="journal article" date="2022" name="BMC Genomics">
        <title>Comparative genome analysis of mycobacteria focusing on tRNA and non-coding RNA.</title>
        <authorList>
            <person name="Behra P.R.K."/>
            <person name="Pettersson B.M.F."/>
            <person name="Ramesh M."/>
            <person name="Das S."/>
            <person name="Dasgupta S."/>
            <person name="Kirsebom L.A."/>
        </authorList>
    </citation>
    <scope>NUCLEOTIDE SEQUENCE [LARGE SCALE GENOMIC DNA]</scope>
    <source>
        <strain evidence="6 7">DSM 44078</strain>
    </source>
</reference>
<evidence type="ECO:0000313" key="7">
    <source>
        <dbReference type="Proteomes" id="UP001526201"/>
    </source>
</evidence>
<evidence type="ECO:0000259" key="4">
    <source>
        <dbReference type="PROSITE" id="PS51071"/>
    </source>
</evidence>
<feature type="domain" description="HTH rpiR-type" evidence="4">
    <location>
        <begin position="7"/>
        <end position="83"/>
    </location>
</feature>
<dbReference type="InterPro" id="IPR000281">
    <property type="entry name" value="HTH_RpiR"/>
</dbReference>
<dbReference type="CDD" id="cd05013">
    <property type="entry name" value="SIS_RpiR"/>
    <property type="match status" value="1"/>
</dbReference>
<gene>
    <name evidence="6" type="ORF">H7J73_11835</name>
</gene>
<dbReference type="Pfam" id="PF01418">
    <property type="entry name" value="HTH_6"/>
    <property type="match status" value="1"/>
</dbReference>
<dbReference type="InterPro" id="IPR009057">
    <property type="entry name" value="Homeodomain-like_sf"/>
</dbReference>
<organism evidence="6 7">
    <name type="scientific">Mycolicibacterium komossense</name>
    <dbReference type="NCBI Taxonomy" id="1779"/>
    <lineage>
        <taxon>Bacteria</taxon>
        <taxon>Bacillati</taxon>
        <taxon>Actinomycetota</taxon>
        <taxon>Actinomycetes</taxon>
        <taxon>Mycobacteriales</taxon>
        <taxon>Mycobacteriaceae</taxon>
        <taxon>Mycolicibacterium</taxon>
    </lineage>
</organism>
<dbReference type="PROSITE" id="PS51071">
    <property type="entry name" value="HTH_RPIR"/>
    <property type="match status" value="1"/>
</dbReference>
<dbReference type="PANTHER" id="PTHR30514:SF1">
    <property type="entry name" value="HTH-TYPE TRANSCRIPTIONAL REGULATOR HEXR-RELATED"/>
    <property type="match status" value="1"/>
</dbReference>
<dbReference type="RefSeq" id="WP_264067590.1">
    <property type="nucleotide sequence ID" value="NZ_JACKTY010000028.1"/>
</dbReference>
<dbReference type="InterPro" id="IPR001347">
    <property type="entry name" value="SIS_dom"/>
</dbReference>
<dbReference type="PROSITE" id="PS51464">
    <property type="entry name" value="SIS"/>
    <property type="match status" value="1"/>
</dbReference>
<protein>
    <submittedName>
        <fullName evidence="6">MurR/RpiR family transcriptional regulator</fullName>
    </submittedName>
</protein>
<sequence length="297" mass="31652">MAVHDEVSVLQRIASRLPYLPDALRQVADYVLAHPEAVQTMSITTLAAQARVADSTVSRFVREIGLDGYQSLRLAMAEAAFANRATGSTRTQGFVYDGIARTDGPEEVVAKIRYSSEMALAQTAERLDVDVLRKGVQAIGRASTIVFTCMGSSSIAAEEGVMRFTRAGKKCMLFRDQSIQAMAATILGEQDVVIAVSDSGRSMPVVDMVTTARSHGAATVAITSDPTSPLAKASEVSLFTSSVPSGGELYGEAVTSKWGQLLVMDSLYAAFAATHFDETVAHLQETYAAGIQRSRGS</sequence>
<dbReference type="SUPFAM" id="SSF46689">
    <property type="entry name" value="Homeodomain-like"/>
    <property type="match status" value="1"/>
</dbReference>
<feature type="domain" description="SIS" evidence="5">
    <location>
        <begin position="135"/>
        <end position="277"/>
    </location>
</feature>
<dbReference type="InterPro" id="IPR047640">
    <property type="entry name" value="RpiR-like"/>
</dbReference>
<dbReference type="Gene3D" id="1.10.10.10">
    <property type="entry name" value="Winged helix-like DNA-binding domain superfamily/Winged helix DNA-binding domain"/>
    <property type="match status" value="1"/>
</dbReference>
<evidence type="ECO:0000256" key="3">
    <source>
        <dbReference type="ARBA" id="ARBA00023163"/>
    </source>
</evidence>
<evidence type="ECO:0000256" key="2">
    <source>
        <dbReference type="ARBA" id="ARBA00023125"/>
    </source>
</evidence>